<dbReference type="SUPFAM" id="SSF53335">
    <property type="entry name" value="S-adenosyl-L-methionine-dependent methyltransferases"/>
    <property type="match status" value="1"/>
</dbReference>
<dbReference type="Proteomes" id="UP000198815">
    <property type="component" value="Unassembled WGS sequence"/>
</dbReference>
<feature type="binding site" evidence="2">
    <location>
        <position position="191"/>
    </location>
    <ligand>
        <name>S-adenosyl-L-methionine</name>
        <dbReference type="ChEBI" id="CHEBI:59789"/>
    </ligand>
</feature>
<dbReference type="STRING" id="64702.SAMN05443377_101139"/>
<organism evidence="4 5">
    <name type="scientific">Propionibacterium cyclohexanicum</name>
    <dbReference type="NCBI Taxonomy" id="64702"/>
    <lineage>
        <taxon>Bacteria</taxon>
        <taxon>Bacillati</taxon>
        <taxon>Actinomycetota</taxon>
        <taxon>Actinomycetes</taxon>
        <taxon>Propionibacteriales</taxon>
        <taxon>Propionibacteriaceae</taxon>
        <taxon>Propionibacterium</taxon>
    </lineage>
</organism>
<feature type="binding site" evidence="2">
    <location>
        <position position="81"/>
    </location>
    <ligand>
        <name>S-adenosyl-L-methionine</name>
        <dbReference type="ChEBI" id="CHEBI:59789"/>
    </ligand>
</feature>
<keyword evidence="1" id="KW-0479">Metal-binding</keyword>
<dbReference type="InterPro" id="IPR048647">
    <property type="entry name" value="RlmA_N"/>
</dbReference>
<dbReference type="EMBL" id="FOGZ01000001">
    <property type="protein sequence ID" value="SER49237.1"/>
    <property type="molecule type" value="Genomic_DNA"/>
</dbReference>
<keyword evidence="1" id="KW-0862">Zinc</keyword>
<dbReference type="InterPro" id="IPR029063">
    <property type="entry name" value="SAM-dependent_MTases_sf"/>
</dbReference>
<sequence>MKIPPALDEALPLLACPVCAARQLPDATLRREDTSLRCERRHSFDIARGGYVNLANGPEPANADSAAMVAARERFLGSGVYLPLRQALVEMLSGARRVLEVGAGSGWYLSGVLAAHSHTLGLASDVSVAAARRAAQHGLASIVADTWSGLPVRAGALDALLCVFAPRNAAEFARMLAPGGRVVVAWPTPRHLAGLRAQLDLLDVAQGKQEQLGAQMAAAGLVAAGHRLVAFEADCDGAQVRDLVAMGPNAFHSHQPPGEASQRIEVSVSIDEFVAGT</sequence>
<evidence type="ECO:0000259" key="3">
    <source>
        <dbReference type="Pfam" id="PF21302"/>
    </source>
</evidence>
<evidence type="ECO:0000256" key="2">
    <source>
        <dbReference type="PIRSR" id="PIRSR018249-2"/>
    </source>
</evidence>
<dbReference type="PIRSF" id="PIRSF018249">
    <property type="entry name" value="MyrA_prd"/>
    <property type="match status" value="1"/>
</dbReference>
<gene>
    <name evidence="4" type="ORF">SAMN05443377_101139</name>
</gene>
<dbReference type="OrthoDB" id="108476at2"/>
<accession>A0A1H9PM76</accession>
<dbReference type="GO" id="GO:0032259">
    <property type="term" value="P:methylation"/>
    <property type="evidence" value="ECO:0007669"/>
    <property type="project" value="UniProtKB-KW"/>
</dbReference>
<reference evidence="4 5" key="1">
    <citation type="submission" date="2016-10" db="EMBL/GenBank/DDBJ databases">
        <authorList>
            <person name="de Groot N.N."/>
        </authorList>
    </citation>
    <scope>NUCLEOTIDE SEQUENCE [LARGE SCALE GENOMIC DNA]</scope>
    <source>
        <strain evidence="4 5">DSM 16859</strain>
    </source>
</reference>
<feature type="binding site" evidence="1">
    <location>
        <position position="38"/>
    </location>
    <ligand>
        <name>Zn(2+)</name>
        <dbReference type="ChEBI" id="CHEBI:29105"/>
    </ligand>
</feature>
<dbReference type="AlphaFoldDB" id="A0A1H9PM76"/>
<keyword evidence="4" id="KW-0808">Transferase</keyword>
<dbReference type="RefSeq" id="WP_091966631.1">
    <property type="nucleotide sequence ID" value="NZ_FOGZ01000001.1"/>
</dbReference>
<dbReference type="Pfam" id="PF21302">
    <property type="entry name" value="Zn_ribbon_RlmA"/>
    <property type="match status" value="1"/>
</dbReference>
<dbReference type="Gene3D" id="3.40.50.150">
    <property type="entry name" value="Vaccinia Virus protein VP39"/>
    <property type="match status" value="1"/>
</dbReference>
<dbReference type="GO" id="GO:0046872">
    <property type="term" value="F:metal ion binding"/>
    <property type="evidence" value="ECO:0007669"/>
    <property type="project" value="UniProtKB-KW"/>
</dbReference>
<dbReference type="InterPro" id="IPR016718">
    <property type="entry name" value="rRNA_m1G-MeTrfase_A_prd"/>
</dbReference>
<keyword evidence="4" id="KW-0489">Methyltransferase</keyword>
<feature type="domain" description="23S rRNA (guanine(745)-N(1))-methyltransferase N-terminal" evidence="3">
    <location>
        <begin position="15"/>
        <end position="54"/>
    </location>
</feature>
<evidence type="ECO:0000313" key="5">
    <source>
        <dbReference type="Proteomes" id="UP000198815"/>
    </source>
</evidence>
<keyword evidence="2" id="KW-0949">S-adenosyl-L-methionine</keyword>
<dbReference type="GO" id="GO:0008168">
    <property type="term" value="F:methyltransferase activity"/>
    <property type="evidence" value="ECO:0007669"/>
    <property type="project" value="UniProtKB-KW"/>
</dbReference>
<proteinExistence type="predicted"/>
<evidence type="ECO:0000313" key="4">
    <source>
        <dbReference type="EMBL" id="SER49237.1"/>
    </source>
</evidence>
<evidence type="ECO:0000256" key="1">
    <source>
        <dbReference type="PIRSR" id="PIRSR018249-1"/>
    </source>
</evidence>
<name>A0A1H9PM76_9ACTN</name>
<keyword evidence="5" id="KW-1185">Reference proteome</keyword>
<feature type="binding site" evidence="1">
    <location>
        <position position="42"/>
    </location>
    <ligand>
        <name>Zn(2+)</name>
        <dbReference type="ChEBI" id="CHEBI:29105"/>
    </ligand>
</feature>
<protein>
    <submittedName>
        <fullName evidence="4">23S rRNA (Guanine745-N1)-methyltransferase</fullName>
    </submittedName>
</protein>